<evidence type="ECO:0000256" key="1">
    <source>
        <dbReference type="SAM" id="MobiDB-lite"/>
    </source>
</evidence>
<sequence length="99" mass="11156">MASSWVRAQDIQDTRAKNERPGHRRTKDGVATCVDDTQMQTNKEARRQGGETKNQEIPPTNVMKMFSPIFMAKLAGTGQKAGQDQDMLFVEQDLLWEAS</sequence>
<evidence type="ECO:0000313" key="2">
    <source>
        <dbReference type="EMBL" id="EDX09483.1"/>
    </source>
</evidence>
<keyword evidence="3" id="KW-1185">Reference proteome</keyword>
<dbReference type="AlphaFoldDB" id="B4QJU2"/>
<dbReference type="OMA" id="MLFVEQD"/>
<feature type="region of interest" description="Disordered" evidence="1">
    <location>
        <begin position="1"/>
        <end position="59"/>
    </location>
</feature>
<name>B4QJU2_DROSI</name>
<gene>
    <name evidence="2" type="primary">Dsim\GD13107</name>
    <name evidence="2" type="ORF">Dsim_GD13107</name>
</gene>
<evidence type="ECO:0000313" key="3">
    <source>
        <dbReference type="Proteomes" id="UP000000304"/>
    </source>
</evidence>
<dbReference type="HOGENOM" id="CLU_2335788_0_0_1"/>
<dbReference type="Proteomes" id="UP000000304">
    <property type="component" value="Chromosome 3L"/>
</dbReference>
<organism evidence="2 3">
    <name type="scientific">Drosophila simulans</name>
    <name type="common">Fruit fly</name>
    <dbReference type="NCBI Taxonomy" id="7240"/>
    <lineage>
        <taxon>Eukaryota</taxon>
        <taxon>Metazoa</taxon>
        <taxon>Ecdysozoa</taxon>
        <taxon>Arthropoda</taxon>
        <taxon>Hexapoda</taxon>
        <taxon>Insecta</taxon>
        <taxon>Pterygota</taxon>
        <taxon>Neoptera</taxon>
        <taxon>Endopterygota</taxon>
        <taxon>Diptera</taxon>
        <taxon>Brachycera</taxon>
        <taxon>Muscomorpha</taxon>
        <taxon>Ephydroidea</taxon>
        <taxon>Drosophilidae</taxon>
        <taxon>Drosophila</taxon>
        <taxon>Sophophora</taxon>
    </lineage>
</organism>
<protein>
    <submittedName>
        <fullName evidence="2">GD13107</fullName>
    </submittedName>
</protein>
<reference evidence="2 3" key="1">
    <citation type="journal article" date="2007" name="Nature">
        <title>Evolution of genes and genomes on the Drosophila phylogeny.</title>
        <authorList>
            <consortium name="Drosophila 12 Genomes Consortium"/>
            <person name="Clark A.G."/>
            <person name="Eisen M.B."/>
            <person name="Smith D.R."/>
            <person name="Bergman C.M."/>
            <person name="Oliver B."/>
            <person name="Markow T.A."/>
            <person name="Kaufman T.C."/>
            <person name="Kellis M."/>
            <person name="Gelbart W."/>
            <person name="Iyer V.N."/>
            <person name="Pollard D.A."/>
            <person name="Sackton T.B."/>
            <person name="Larracuente A.M."/>
            <person name="Singh N.D."/>
            <person name="Abad J.P."/>
            <person name="Abt D.N."/>
            <person name="Adryan B."/>
            <person name="Aguade M."/>
            <person name="Akashi H."/>
            <person name="Anderson W.W."/>
            <person name="Aquadro C.F."/>
            <person name="Ardell D.H."/>
            <person name="Arguello R."/>
            <person name="Artieri C.G."/>
            <person name="Barbash D.A."/>
            <person name="Barker D."/>
            <person name="Barsanti P."/>
            <person name="Batterham P."/>
            <person name="Batzoglou S."/>
            <person name="Begun D."/>
            <person name="Bhutkar A."/>
            <person name="Blanco E."/>
            <person name="Bosak S.A."/>
            <person name="Bradley R.K."/>
            <person name="Brand A.D."/>
            <person name="Brent M.R."/>
            <person name="Brooks A.N."/>
            <person name="Brown R.H."/>
            <person name="Butlin R.K."/>
            <person name="Caggese C."/>
            <person name="Calvi B.R."/>
            <person name="Bernardo de Carvalho A."/>
            <person name="Caspi A."/>
            <person name="Castrezana S."/>
            <person name="Celniker S.E."/>
            <person name="Chang J.L."/>
            <person name="Chapple C."/>
            <person name="Chatterji S."/>
            <person name="Chinwalla A."/>
            <person name="Civetta A."/>
            <person name="Clifton S.W."/>
            <person name="Comeron J.M."/>
            <person name="Costello J.C."/>
            <person name="Coyne J.A."/>
            <person name="Daub J."/>
            <person name="David R.G."/>
            <person name="Delcher A.L."/>
            <person name="Delehaunty K."/>
            <person name="Do C.B."/>
            <person name="Ebling H."/>
            <person name="Edwards K."/>
            <person name="Eickbush T."/>
            <person name="Evans J.D."/>
            <person name="Filipski A."/>
            <person name="Findeiss S."/>
            <person name="Freyhult E."/>
            <person name="Fulton L."/>
            <person name="Fulton R."/>
            <person name="Garcia A.C."/>
            <person name="Gardiner A."/>
            <person name="Garfield D.A."/>
            <person name="Garvin B.E."/>
            <person name="Gibson G."/>
            <person name="Gilbert D."/>
            <person name="Gnerre S."/>
            <person name="Godfrey J."/>
            <person name="Good R."/>
            <person name="Gotea V."/>
            <person name="Gravely B."/>
            <person name="Greenberg A.J."/>
            <person name="Griffiths-Jones S."/>
            <person name="Gross S."/>
            <person name="Guigo R."/>
            <person name="Gustafson E.A."/>
            <person name="Haerty W."/>
            <person name="Hahn M.W."/>
            <person name="Halligan D.L."/>
            <person name="Halpern A.L."/>
            <person name="Halter G.M."/>
            <person name="Han M.V."/>
            <person name="Heger A."/>
            <person name="Hillier L."/>
            <person name="Hinrichs A.S."/>
            <person name="Holmes I."/>
            <person name="Hoskins R.A."/>
            <person name="Hubisz M.J."/>
            <person name="Hultmark D."/>
            <person name="Huntley M.A."/>
            <person name="Jaffe D.B."/>
            <person name="Jagadeeshan S."/>
            <person name="Jeck W.R."/>
            <person name="Johnson J."/>
            <person name="Jones C.D."/>
            <person name="Jordan W.C."/>
            <person name="Karpen G.H."/>
            <person name="Kataoka E."/>
            <person name="Keightley P.D."/>
            <person name="Kheradpour P."/>
            <person name="Kirkness E.F."/>
            <person name="Koerich L.B."/>
            <person name="Kristiansen K."/>
            <person name="Kudrna D."/>
            <person name="Kulathinal R.J."/>
            <person name="Kumar S."/>
            <person name="Kwok R."/>
            <person name="Lander E."/>
            <person name="Langley C.H."/>
            <person name="Lapoint R."/>
            <person name="Lazzaro B.P."/>
            <person name="Lee S.J."/>
            <person name="Levesque L."/>
            <person name="Li R."/>
            <person name="Lin C.F."/>
            <person name="Lin M.F."/>
            <person name="Lindblad-Toh K."/>
            <person name="Llopart A."/>
            <person name="Long M."/>
            <person name="Low L."/>
            <person name="Lozovsky E."/>
            <person name="Lu J."/>
            <person name="Luo M."/>
            <person name="Machado C.A."/>
            <person name="Makalowski W."/>
            <person name="Marzo M."/>
            <person name="Matsuda M."/>
            <person name="Matzkin L."/>
            <person name="McAllister B."/>
            <person name="McBride C.S."/>
            <person name="McKernan B."/>
            <person name="McKernan K."/>
            <person name="Mendez-Lago M."/>
            <person name="Minx P."/>
            <person name="Mollenhauer M.U."/>
            <person name="Montooth K."/>
            <person name="Mount S.M."/>
            <person name="Mu X."/>
            <person name="Myers E."/>
            <person name="Negre B."/>
            <person name="Newfeld S."/>
            <person name="Nielsen R."/>
            <person name="Noor M.A."/>
            <person name="O'Grady P."/>
            <person name="Pachter L."/>
            <person name="Papaceit M."/>
            <person name="Parisi M.J."/>
            <person name="Parisi M."/>
            <person name="Parts L."/>
            <person name="Pedersen J.S."/>
            <person name="Pesole G."/>
            <person name="Phillippy A.M."/>
            <person name="Ponting C.P."/>
            <person name="Pop M."/>
            <person name="Porcelli D."/>
            <person name="Powell J.R."/>
            <person name="Prohaska S."/>
            <person name="Pruitt K."/>
            <person name="Puig M."/>
            <person name="Quesneville H."/>
            <person name="Ram K.R."/>
            <person name="Rand D."/>
            <person name="Rasmussen M.D."/>
            <person name="Reed L.K."/>
            <person name="Reenan R."/>
            <person name="Reily A."/>
            <person name="Remington K.A."/>
            <person name="Rieger T.T."/>
            <person name="Ritchie M.G."/>
            <person name="Robin C."/>
            <person name="Rogers Y.H."/>
            <person name="Rohde C."/>
            <person name="Rozas J."/>
            <person name="Rubenfield M.J."/>
            <person name="Ruiz A."/>
            <person name="Russo S."/>
            <person name="Salzberg S.L."/>
            <person name="Sanchez-Gracia A."/>
            <person name="Saranga D.J."/>
            <person name="Sato H."/>
            <person name="Schaeffer S.W."/>
            <person name="Schatz M.C."/>
            <person name="Schlenke T."/>
            <person name="Schwartz R."/>
            <person name="Segarra C."/>
            <person name="Singh R.S."/>
            <person name="Sirot L."/>
            <person name="Sirota M."/>
            <person name="Sisneros N.B."/>
            <person name="Smith C.D."/>
            <person name="Smith T.F."/>
            <person name="Spieth J."/>
            <person name="Stage D.E."/>
            <person name="Stark A."/>
            <person name="Stephan W."/>
            <person name="Strausberg R.L."/>
            <person name="Strempel S."/>
            <person name="Sturgill D."/>
            <person name="Sutton G."/>
            <person name="Sutton G.G."/>
            <person name="Tao W."/>
            <person name="Teichmann S."/>
            <person name="Tobari Y.N."/>
            <person name="Tomimura Y."/>
            <person name="Tsolas J.M."/>
            <person name="Valente V.L."/>
            <person name="Venter E."/>
            <person name="Venter J.C."/>
            <person name="Vicario S."/>
            <person name="Vieira F.G."/>
            <person name="Vilella A.J."/>
            <person name="Villasante A."/>
            <person name="Walenz B."/>
            <person name="Wang J."/>
            <person name="Wasserman M."/>
            <person name="Watts T."/>
            <person name="Wilson D."/>
            <person name="Wilson R.K."/>
            <person name="Wing R.A."/>
            <person name="Wolfner M.F."/>
            <person name="Wong A."/>
            <person name="Wong G.K."/>
            <person name="Wu C.I."/>
            <person name="Wu G."/>
            <person name="Yamamoto D."/>
            <person name="Yang H.P."/>
            <person name="Yang S.P."/>
            <person name="Yorke J.A."/>
            <person name="Yoshida K."/>
            <person name="Zdobnov E."/>
            <person name="Zhang P."/>
            <person name="Zhang Y."/>
            <person name="Zimin A.V."/>
            <person name="Baldwin J."/>
            <person name="Abdouelleil A."/>
            <person name="Abdulkadir J."/>
            <person name="Abebe A."/>
            <person name="Abera B."/>
            <person name="Abreu J."/>
            <person name="Acer S.C."/>
            <person name="Aftuck L."/>
            <person name="Alexander A."/>
            <person name="An P."/>
            <person name="Anderson E."/>
            <person name="Anderson S."/>
            <person name="Arachi H."/>
            <person name="Azer M."/>
            <person name="Bachantsang P."/>
            <person name="Barry A."/>
            <person name="Bayul T."/>
            <person name="Berlin A."/>
            <person name="Bessette D."/>
            <person name="Bloom T."/>
            <person name="Blye J."/>
            <person name="Boguslavskiy L."/>
            <person name="Bonnet C."/>
            <person name="Boukhgalter B."/>
            <person name="Bourzgui I."/>
            <person name="Brown A."/>
            <person name="Cahill P."/>
            <person name="Channer S."/>
            <person name="Cheshatsang Y."/>
            <person name="Chuda L."/>
            <person name="Citroen M."/>
            <person name="Collymore A."/>
            <person name="Cooke P."/>
            <person name="Costello M."/>
            <person name="D'Aco K."/>
            <person name="Daza R."/>
            <person name="De Haan G."/>
            <person name="DeGray S."/>
            <person name="DeMaso C."/>
            <person name="Dhargay N."/>
            <person name="Dooley K."/>
            <person name="Dooley E."/>
            <person name="Doricent M."/>
            <person name="Dorje P."/>
            <person name="Dorjee K."/>
            <person name="Dupes A."/>
            <person name="Elong R."/>
            <person name="Falk J."/>
            <person name="Farina A."/>
            <person name="Faro S."/>
            <person name="Ferguson D."/>
            <person name="Fisher S."/>
            <person name="Foley C.D."/>
            <person name="Franke A."/>
            <person name="Friedrich D."/>
            <person name="Gadbois L."/>
            <person name="Gearin G."/>
            <person name="Gearin C.R."/>
            <person name="Giannoukos G."/>
            <person name="Goode T."/>
            <person name="Graham J."/>
            <person name="Grandbois E."/>
            <person name="Grewal S."/>
            <person name="Gyaltsen K."/>
            <person name="Hafez N."/>
            <person name="Hagos B."/>
            <person name="Hall J."/>
            <person name="Henson C."/>
            <person name="Hollinger A."/>
            <person name="Honan T."/>
            <person name="Huard M.D."/>
            <person name="Hughes L."/>
            <person name="Hurhula B."/>
            <person name="Husby M.E."/>
            <person name="Kamat A."/>
            <person name="Kanga B."/>
            <person name="Kashin S."/>
            <person name="Khazanovich D."/>
            <person name="Kisner P."/>
            <person name="Lance K."/>
            <person name="Lara M."/>
            <person name="Lee W."/>
            <person name="Lennon N."/>
            <person name="Letendre F."/>
            <person name="LeVine R."/>
            <person name="Lipovsky A."/>
            <person name="Liu X."/>
            <person name="Liu J."/>
            <person name="Liu S."/>
            <person name="Lokyitsang T."/>
            <person name="Lokyitsang Y."/>
            <person name="Lubonja R."/>
            <person name="Lui A."/>
            <person name="MacDonald P."/>
            <person name="Magnisalis V."/>
            <person name="Maru K."/>
            <person name="Matthews C."/>
            <person name="McCusker W."/>
            <person name="McDonough S."/>
            <person name="Mehta T."/>
            <person name="Meldrim J."/>
            <person name="Meneus L."/>
            <person name="Mihai O."/>
            <person name="Mihalev A."/>
            <person name="Mihova T."/>
            <person name="Mittelman R."/>
            <person name="Mlenga V."/>
            <person name="Montmayeur A."/>
            <person name="Mulrain L."/>
            <person name="Navidi A."/>
            <person name="Naylor J."/>
            <person name="Negash T."/>
            <person name="Nguyen T."/>
            <person name="Nguyen N."/>
            <person name="Nicol R."/>
            <person name="Norbu C."/>
            <person name="Norbu N."/>
            <person name="Novod N."/>
            <person name="O'Neill B."/>
            <person name="Osman S."/>
            <person name="Markiewicz E."/>
            <person name="Oyono O.L."/>
            <person name="Patti C."/>
            <person name="Phunkhang P."/>
            <person name="Pierre F."/>
            <person name="Priest M."/>
            <person name="Raghuraman S."/>
            <person name="Rege F."/>
            <person name="Reyes R."/>
            <person name="Rise C."/>
            <person name="Rogov P."/>
            <person name="Ross K."/>
            <person name="Ryan E."/>
            <person name="Settipalli S."/>
            <person name="Shea T."/>
            <person name="Sherpa N."/>
            <person name="Shi L."/>
            <person name="Shih D."/>
            <person name="Sparrow T."/>
            <person name="Spaulding J."/>
            <person name="Stalker J."/>
            <person name="Stange-Thomann N."/>
            <person name="Stavropoulos S."/>
            <person name="Stone C."/>
            <person name="Strader C."/>
            <person name="Tesfaye S."/>
            <person name="Thomson T."/>
            <person name="Thoulutsang Y."/>
            <person name="Thoulutsang D."/>
            <person name="Topham K."/>
            <person name="Topping I."/>
            <person name="Tsamla T."/>
            <person name="Vassiliev H."/>
            <person name="Vo A."/>
            <person name="Wangchuk T."/>
            <person name="Wangdi T."/>
            <person name="Weiand M."/>
            <person name="Wilkinson J."/>
            <person name="Wilson A."/>
            <person name="Yadav S."/>
            <person name="Young G."/>
            <person name="Yu Q."/>
            <person name="Zembek L."/>
            <person name="Zhong D."/>
            <person name="Zimmer A."/>
            <person name="Zwirko Z."/>
            <person name="Jaffe D.B."/>
            <person name="Alvarez P."/>
            <person name="Brockman W."/>
            <person name="Butler J."/>
            <person name="Chin C."/>
            <person name="Gnerre S."/>
            <person name="Grabherr M."/>
            <person name="Kleber M."/>
            <person name="Mauceli E."/>
            <person name="MacCallum I."/>
        </authorList>
    </citation>
    <scope>NUCLEOTIDE SEQUENCE [LARGE SCALE GENOMIC DNA]</scope>
    <source>
        <strain evidence="3">white501</strain>
    </source>
</reference>
<accession>B4QJU2</accession>
<dbReference type="EMBL" id="CM000363">
    <property type="protein sequence ID" value="EDX09483.1"/>
    <property type="molecule type" value="Genomic_DNA"/>
</dbReference>
<feature type="compositionally biased region" description="Basic and acidic residues" evidence="1">
    <location>
        <begin position="43"/>
        <end position="54"/>
    </location>
</feature>
<proteinExistence type="predicted"/>
<feature type="compositionally biased region" description="Basic and acidic residues" evidence="1">
    <location>
        <begin position="10"/>
        <end position="21"/>
    </location>
</feature>